<proteinExistence type="predicted"/>
<evidence type="ECO:0000313" key="1">
    <source>
        <dbReference type="EMBL" id="MDT0613890.1"/>
    </source>
</evidence>
<organism evidence="1 2">
    <name type="scientific">Streptomyces lancefieldiae</name>
    <dbReference type="NCBI Taxonomy" id="3075520"/>
    <lineage>
        <taxon>Bacteria</taxon>
        <taxon>Bacillati</taxon>
        <taxon>Actinomycetota</taxon>
        <taxon>Actinomycetes</taxon>
        <taxon>Kitasatosporales</taxon>
        <taxon>Streptomycetaceae</taxon>
        <taxon>Streptomyces</taxon>
    </lineage>
</organism>
<protein>
    <submittedName>
        <fullName evidence="1">Uncharacterized protein</fullName>
    </submittedName>
</protein>
<reference evidence="1" key="1">
    <citation type="submission" date="2024-05" db="EMBL/GenBank/DDBJ databases">
        <title>30 novel species of actinomycetes from the DSMZ collection.</title>
        <authorList>
            <person name="Nouioui I."/>
        </authorList>
    </citation>
    <scope>NUCLEOTIDE SEQUENCE</scope>
    <source>
        <strain evidence="1">DSM 40712</strain>
    </source>
</reference>
<sequence>MARWWGAYAIARDPKLEAHLTELEQRAAESTDLVEARALLEEASNIRYQAQRMEPGQ</sequence>
<gene>
    <name evidence="1" type="ORF">RM812_27230</name>
</gene>
<comment type="caution">
    <text evidence="1">The sequence shown here is derived from an EMBL/GenBank/DDBJ whole genome shotgun (WGS) entry which is preliminary data.</text>
</comment>
<evidence type="ECO:0000313" key="2">
    <source>
        <dbReference type="Proteomes" id="UP001180724"/>
    </source>
</evidence>
<keyword evidence="2" id="KW-1185">Reference proteome</keyword>
<accession>A0ABU3AVL2</accession>
<dbReference type="EMBL" id="JAVRFH010000033">
    <property type="protein sequence ID" value="MDT0613890.1"/>
    <property type="molecule type" value="Genomic_DNA"/>
</dbReference>
<dbReference type="Proteomes" id="UP001180724">
    <property type="component" value="Unassembled WGS sequence"/>
</dbReference>
<name>A0ABU3AVL2_9ACTN</name>